<evidence type="ECO:0000256" key="1">
    <source>
        <dbReference type="SAM" id="MobiDB-lite"/>
    </source>
</evidence>
<evidence type="ECO:0000313" key="2">
    <source>
        <dbReference type="EMBL" id="KAL0563286.1"/>
    </source>
</evidence>
<reference evidence="2 3" key="1">
    <citation type="submission" date="2024-02" db="EMBL/GenBank/DDBJ databases">
        <title>A draft genome for the cacao thread blight pathogen Marasmius crinis-equi.</title>
        <authorList>
            <person name="Cohen S.P."/>
            <person name="Baruah I.K."/>
            <person name="Amoako-Attah I."/>
            <person name="Bukari Y."/>
            <person name="Meinhardt L.W."/>
            <person name="Bailey B.A."/>
        </authorList>
    </citation>
    <scope>NUCLEOTIDE SEQUENCE [LARGE SCALE GENOMIC DNA]</scope>
    <source>
        <strain evidence="2 3">GH-76</strain>
    </source>
</reference>
<gene>
    <name evidence="2" type="ORF">V5O48_018787</name>
</gene>
<name>A0ABR3EK68_9AGAR</name>
<evidence type="ECO:0000313" key="3">
    <source>
        <dbReference type="Proteomes" id="UP001465976"/>
    </source>
</evidence>
<feature type="region of interest" description="Disordered" evidence="1">
    <location>
        <begin position="1"/>
        <end position="212"/>
    </location>
</feature>
<dbReference type="Proteomes" id="UP001465976">
    <property type="component" value="Unassembled WGS sequence"/>
</dbReference>
<dbReference type="EMBL" id="JBAHYK010003699">
    <property type="protein sequence ID" value="KAL0563286.1"/>
    <property type="molecule type" value="Genomic_DNA"/>
</dbReference>
<accession>A0ABR3EK68</accession>
<organism evidence="2 3">
    <name type="scientific">Marasmius crinis-equi</name>
    <dbReference type="NCBI Taxonomy" id="585013"/>
    <lineage>
        <taxon>Eukaryota</taxon>
        <taxon>Fungi</taxon>
        <taxon>Dikarya</taxon>
        <taxon>Basidiomycota</taxon>
        <taxon>Agaricomycotina</taxon>
        <taxon>Agaricomycetes</taxon>
        <taxon>Agaricomycetidae</taxon>
        <taxon>Agaricales</taxon>
        <taxon>Marasmiineae</taxon>
        <taxon>Marasmiaceae</taxon>
        <taxon>Marasmius</taxon>
    </lineage>
</organism>
<feature type="compositionally biased region" description="Basic and acidic residues" evidence="1">
    <location>
        <begin position="76"/>
        <end position="110"/>
    </location>
</feature>
<proteinExistence type="predicted"/>
<sequence length="212" mass="22542">MFGLIRRISGSVIPRPDRPWEEDATSNAPKIGRKRRRSSTEQDAAVAESSSKRVRGDTPAAQDEASTSMAPAADTEGMKEVTKGVKEVELEDKDKNAQEEKVDAESEKVQPESVPLPDEVVGELDSASIASTPPPEGDAAEEEKDKEAAAAVEAAAGTEQVPAGVKEDQSSDDETKVDDITQVEKPNESTNVETAEIPADATPAQETEATKN</sequence>
<feature type="compositionally biased region" description="Basic and acidic residues" evidence="1">
    <location>
        <begin position="165"/>
        <end position="179"/>
    </location>
</feature>
<keyword evidence="3" id="KW-1185">Reference proteome</keyword>
<comment type="caution">
    <text evidence="2">The sequence shown here is derived from an EMBL/GenBank/DDBJ whole genome shotgun (WGS) entry which is preliminary data.</text>
</comment>
<protein>
    <submittedName>
        <fullName evidence="2">Uncharacterized protein</fullName>
    </submittedName>
</protein>